<dbReference type="InterPro" id="IPR002110">
    <property type="entry name" value="Ankyrin_rpt"/>
</dbReference>
<accession>A0A8T1UNR7</accession>
<dbReference type="Pfam" id="PF13637">
    <property type="entry name" value="Ank_4"/>
    <property type="match status" value="1"/>
</dbReference>
<dbReference type="AlphaFoldDB" id="A0A8T1UNR7"/>
<evidence type="ECO:0000313" key="2">
    <source>
        <dbReference type="Proteomes" id="UP000688947"/>
    </source>
</evidence>
<reference evidence="1" key="1">
    <citation type="submission" date="2021-01" db="EMBL/GenBank/DDBJ databases">
        <title>Phytophthora aleatoria, a newly-described species from Pinus radiata is distinct from Phytophthora cactorum isolates based on comparative genomics.</title>
        <authorList>
            <person name="Mcdougal R."/>
            <person name="Panda P."/>
            <person name="Williams N."/>
            <person name="Studholme D.J."/>
        </authorList>
    </citation>
    <scope>NUCLEOTIDE SEQUENCE</scope>
    <source>
        <strain evidence="1">NZFS 3830</strain>
    </source>
</reference>
<organism evidence="1 2">
    <name type="scientific">Phytophthora cactorum</name>
    <dbReference type="NCBI Taxonomy" id="29920"/>
    <lineage>
        <taxon>Eukaryota</taxon>
        <taxon>Sar</taxon>
        <taxon>Stramenopiles</taxon>
        <taxon>Oomycota</taxon>
        <taxon>Peronosporomycetes</taxon>
        <taxon>Peronosporales</taxon>
        <taxon>Peronosporaceae</taxon>
        <taxon>Phytophthora</taxon>
    </lineage>
</organism>
<dbReference type="SUPFAM" id="SSF140860">
    <property type="entry name" value="Pseudo ankyrin repeat-like"/>
    <property type="match status" value="1"/>
</dbReference>
<dbReference type="InterPro" id="IPR036770">
    <property type="entry name" value="Ankyrin_rpt-contain_sf"/>
</dbReference>
<gene>
    <name evidence="1" type="ORF">JG687_00004900</name>
</gene>
<proteinExistence type="predicted"/>
<evidence type="ECO:0008006" key="3">
    <source>
        <dbReference type="Google" id="ProtNLM"/>
    </source>
</evidence>
<dbReference type="PANTHER" id="PTHR46586">
    <property type="entry name" value="ANKYRIN REPEAT-CONTAINING PROTEIN"/>
    <property type="match status" value="1"/>
</dbReference>
<dbReference type="Gene3D" id="1.25.40.20">
    <property type="entry name" value="Ankyrin repeat-containing domain"/>
    <property type="match status" value="1"/>
</dbReference>
<dbReference type="OrthoDB" id="545589at2759"/>
<protein>
    <recommendedName>
        <fullName evidence="3">Ankyrin repeat-containing domain</fullName>
    </recommendedName>
</protein>
<comment type="caution">
    <text evidence="1">The sequence shown here is derived from an EMBL/GenBank/DDBJ whole genome shotgun (WGS) entry which is preliminary data.</text>
</comment>
<dbReference type="InterPro" id="IPR052050">
    <property type="entry name" value="SecEffector_AnkRepeat"/>
</dbReference>
<dbReference type="Proteomes" id="UP000688947">
    <property type="component" value="Unassembled WGS sequence"/>
</dbReference>
<sequence length="134" mass="15488">MDAAAGARHLHIVKWLHQNRNGCTEWAMHAAAEHGHLPVVQWLHSIRDEGCREDTMMAEHLDAAKWLHANNLDLQMVSWAHTHFPEHTPKDLKGVLYIWESCKFETLLFLDAHYPQCIYTQSAKMQESAFVAVY</sequence>
<name>A0A8T1UNR7_9STRA</name>
<evidence type="ECO:0000313" key="1">
    <source>
        <dbReference type="EMBL" id="KAG6966355.1"/>
    </source>
</evidence>
<dbReference type="EMBL" id="JAENGZ010000176">
    <property type="protein sequence ID" value="KAG6966355.1"/>
    <property type="molecule type" value="Genomic_DNA"/>
</dbReference>
<dbReference type="PANTHER" id="PTHR46586:SF3">
    <property type="entry name" value="ANKYRIN REPEAT-CONTAINING PROTEIN"/>
    <property type="match status" value="1"/>
</dbReference>